<dbReference type="Proteomes" id="UP000095463">
    <property type="component" value="Unassembled WGS sequence"/>
</dbReference>
<evidence type="ECO:0000313" key="2">
    <source>
        <dbReference type="EMBL" id="OEO27919.1"/>
    </source>
</evidence>
<keyword evidence="1" id="KW-0732">Signal</keyword>
<feature type="signal peptide" evidence="1">
    <location>
        <begin position="1"/>
        <end position="30"/>
    </location>
</feature>
<keyword evidence="3" id="KW-1185">Reference proteome</keyword>
<accession>A0A1E5XH40</accession>
<evidence type="ECO:0000313" key="3">
    <source>
        <dbReference type="Proteomes" id="UP000095463"/>
    </source>
</evidence>
<organism evidence="2 3">
    <name type="scientific">Devosia insulae DS-56</name>
    <dbReference type="NCBI Taxonomy" id="1116389"/>
    <lineage>
        <taxon>Bacteria</taxon>
        <taxon>Pseudomonadati</taxon>
        <taxon>Pseudomonadota</taxon>
        <taxon>Alphaproteobacteria</taxon>
        <taxon>Hyphomicrobiales</taxon>
        <taxon>Devosiaceae</taxon>
        <taxon>Devosia</taxon>
    </lineage>
</organism>
<feature type="chain" id="PRO_5009190189" description="Cytochrome c domain-containing protein" evidence="1">
    <location>
        <begin position="31"/>
        <end position="785"/>
    </location>
</feature>
<name>A0A1E5XH40_9HYPH</name>
<gene>
    <name evidence="2" type="ORF">VW23_007215</name>
</gene>
<proteinExistence type="predicted"/>
<evidence type="ECO:0008006" key="4">
    <source>
        <dbReference type="Google" id="ProtNLM"/>
    </source>
</evidence>
<reference evidence="2 3" key="1">
    <citation type="journal article" date="2015" name="Genome Announc.">
        <title>Genome Assemblies of Three Soil-Associated Devosia species: D. insulae, D. limi, and D. soli.</title>
        <authorList>
            <person name="Hassan Y.I."/>
            <person name="Lepp D."/>
            <person name="Zhou T."/>
        </authorList>
    </citation>
    <scope>NUCLEOTIDE SEQUENCE [LARGE SCALE GENOMIC DNA]</scope>
    <source>
        <strain evidence="2 3">DS-56</strain>
    </source>
</reference>
<protein>
    <recommendedName>
        <fullName evidence="4">Cytochrome c domain-containing protein</fullName>
    </recommendedName>
</protein>
<dbReference type="AlphaFoldDB" id="A0A1E5XH40"/>
<evidence type="ECO:0000256" key="1">
    <source>
        <dbReference type="SAM" id="SignalP"/>
    </source>
</evidence>
<dbReference type="EMBL" id="LAJE02000409">
    <property type="protein sequence ID" value="OEO27919.1"/>
    <property type="molecule type" value="Genomic_DNA"/>
</dbReference>
<comment type="caution">
    <text evidence="2">The sequence shown here is derived from an EMBL/GenBank/DDBJ whole genome shotgun (WGS) entry which is preliminary data.</text>
</comment>
<sequence length="785" mass="84808">MGCFVGRISNIILRFRLLAVFAGCAPVAMAQQAPISYDGTVVPPALQGPFVSDPEVIALLDKVDPRGCEYSGPLVFGCLIQANAKNPQHFGDSISNPFSLDIARIIVDTIKGDLGVETNGDGTPQPLPENFLTSPASRVQLVGIVNRMDRQFVREQIPGHAGHDGCGEISVIYRFAYLRPDGAVGSRLPVTMNVVFPAVPTSKPPGMGSCAEVAQRWLDEIQQPPGRSGSAIAAGLQDPATGVLAGIVGQDIFRIELNMQAYRIAASADRTGGEPGKLQYGLGSTAKYIIRVFRWDPKLGLFFVSHLNNQIDRSRLLGSATGDENSCTRDPYILDRGEFLAWLTDPKVLDDIDRGTLTVPLKYLACRAVSGSPGGQYRSLNQPFWEARTDAEQIVSDDEIKQALQDYLAQSPNPFSFMKSVDDVRTRLNDLTCSGCHQTRAIAGFHFPGADPADTPSFNAVLLPGSPHFYGDQPRRMEILEAFAAEGSATYRQLANSYAARPLNRFAGDLEHTNLIGGWGATCLANWSAIGTQRQWGCAPELQCKPLFSSAGAPSVGTCVPKSGQFQIGDAMQVGRIESAGFGVDRYTRMPEVKAGMTLLDPPSVPVGKVNPYYVAHQEWYQGKTVAATSWATAATLRDARTGGFPGGMLRYSECVGLPDEATCGLTAVTGFNDCIGDPASKITDCFVRYTAYAGLRACDAATPCRDDYICLRPIGYTASNGVAKFKEREKAIPGDPPQFAYGEQQPDFAWLNRDGGKGDQRGYCMPPYFVLQFRLDGHPNLPAP</sequence>